<feature type="transmembrane region" description="Helical" evidence="1">
    <location>
        <begin position="6"/>
        <end position="28"/>
    </location>
</feature>
<keyword evidence="1" id="KW-0812">Transmembrane</keyword>
<sequence>MPLRLDKYSIAGIVGVVFFISLGVYGILEDKIEKKVQIDYQEVLKIAQERASIAEASINNLQSKCNELFKSQNENEYNLCIKELSQKRMELTSAQVDLFDIKSKLGLE</sequence>
<accession>A0A0F8YIT8</accession>
<organism evidence="2">
    <name type="scientific">marine sediment metagenome</name>
    <dbReference type="NCBI Taxonomy" id="412755"/>
    <lineage>
        <taxon>unclassified sequences</taxon>
        <taxon>metagenomes</taxon>
        <taxon>ecological metagenomes</taxon>
    </lineage>
</organism>
<keyword evidence="1" id="KW-1133">Transmembrane helix</keyword>
<reference evidence="2" key="1">
    <citation type="journal article" date="2015" name="Nature">
        <title>Complex archaea that bridge the gap between prokaryotes and eukaryotes.</title>
        <authorList>
            <person name="Spang A."/>
            <person name="Saw J.H."/>
            <person name="Jorgensen S.L."/>
            <person name="Zaremba-Niedzwiedzka K."/>
            <person name="Martijn J."/>
            <person name="Lind A.E."/>
            <person name="van Eijk R."/>
            <person name="Schleper C."/>
            <person name="Guy L."/>
            <person name="Ettema T.J."/>
        </authorList>
    </citation>
    <scope>NUCLEOTIDE SEQUENCE</scope>
</reference>
<gene>
    <name evidence="2" type="ORF">LCGC14_3149710</name>
</gene>
<evidence type="ECO:0000313" key="2">
    <source>
        <dbReference type="EMBL" id="KKK47981.1"/>
    </source>
</evidence>
<name>A0A0F8YIT8_9ZZZZ</name>
<dbReference type="EMBL" id="LAZR01069298">
    <property type="protein sequence ID" value="KKK47981.1"/>
    <property type="molecule type" value="Genomic_DNA"/>
</dbReference>
<comment type="caution">
    <text evidence="2">The sequence shown here is derived from an EMBL/GenBank/DDBJ whole genome shotgun (WGS) entry which is preliminary data.</text>
</comment>
<protein>
    <submittedName>
        <fullName evidence="2">Uncharacterized protein</fullName>
    </submittedName>
</protein>
<evidence type="ECO:0000256" key="1">
    <source>
        <dbReference type="SAM" id="Phobius"/>
    </source>
</evidence>
<dbReference type="AlphaFoldDB" id="A0A0F8YIT8"/>
<proteinExistence type="predicted"/>
<keyword evidence="1" id="KW-0472">Membrane</keyword>